<proteinExistence type="predicted"/>
<protein>
    <submittedName>
        <fullName evidence="2">Uncharacterized protein</fullName>
    </submittedName>
</protein>
<reference evidence="2 3" key="1">
    <citation type="submission" date="2019-12" db="EMBL/GenBank/DDBJ databases">
        <authorList>
            <person name="Scholz U."/>
            <person name="Mascher M."/>
            <person name="Fiebig A."/>
        </authorList>
    </citation>
    <scope>NUCLEOTIDE SEQUENCE</scope>
</reference>
<evidence type="ECO:0000313" key="2">
    <source>
        <dbReference type="EMBL" id="CAA2630560.1"/>
    </source>
</evidence>
<feature type="chain" id="PRO_5029657873" evidence="1">
    <location>
        <begin position="18"/>
        <end position="98"/>
    </location>
</feature>
<dbReference type="EMBL" id="LR743600">
    <property type="protein sequence ID" value="CAA2630560.1"/>
    <property type="molecule type" value="Genomic_DNA"/>
</dbReference>
<dbReference type="AlphaFoldDB" id="A0A7I8JJP4"/>
<keyword evidence="3" id="KW-1185">Reference proteome</keyword>
<gene>
    <name evidence="2" type="ORF">SI7747_13016206</name>
</gene>
<evidence type="ECO:0000313" key="3">
    <source>
        <dbReference type="Proteomes" id="UP001189122"/>
    </source>
</evidence>
<accession>A0A7I8JJP4</accession>
<feature type="signal peptide" evidence="1">
    <location>
        <begin position="1"/>
        <end position="17"/>
    </location>
</feature>
<evidence type="ECO:0000256" key="1">
    <source>
        <dbReference type="SAM" id="SignalP"/>
    </source>
</evidence>
<name>A0A7I8JJP4_SPIIN</name>
<organism evidence="2">
    <name type="scientific">Spirodela intermedia</name>
    <name type="common">Intermediate duckweed</name>
    <dbReference type="NCBI Taxonomy" id="51605"/>
    <lineage>
        <taxon>Eukaryota</taxon>
        <taxon>Viridiplantae</taxon>
        <taxon>Streptophyta</taxon>
        <taxon>Embryophyta</taxon>
        <taxon>Tracheophyta</taxon>
        <taxon>Spermatophyta</taxon>
        <taxon>Magnoliopsida</taxon>
        <taxon>Liliopsida</taxon>
        <taxon>Araceae</taxon>
        <taxon>Lemnoideae</taxon>
        <taxon>Spirodela</taxon>
    </lineage>
</organism>
<dbReference type="EMBL" id="CACRZD030000013">
    <property type="protein sequence ID" value="CAA6669803.1"/>
    <property type="molecule type" value="Genomic_DNA"/>
</dbReference>
<dbReference type="Proteomes" id="UP001189122">
    <property type="component" value="Unassembled WGS sequence"/>
</dbReference>
<keyword evidence="1" id="KW-0732">Signal</keyword>
<sequence length="98" mass="11446">MKYFWAWLATCVGVLVSTNFLDIPRQSPFPSFSRPSRNVRCSSSVHGTPARRNWINPSVFFIKERILIGYHHNHGKMISIKSKSQRFLKEKVNNRINI</sequence>